<accession>J0RZU5</accession>
<dbReference type="AlphaFoldDB" id="J0RZU5"/>
<reference evidence="2 3" key="1">
    <citation type="submission" date="2011-08" db="EMBL/GenBank/DDBJ databases">
        <title>The complete genome of Methanofollis liminatans DSM 4140.</title>
        <authorList>
            <consortium name="US DOE Joint Genome Institute (JGI-PGF)"/>
            <person name="Lucas S."/>
            <person name="Han J."/>
            <person name="Lapidus A."/>
            <person name="Bruce D."/>
            <person name="Goodwin L."/>
            <person name="Pitluck S."/>
            <person name="Peters L."/>
            <person name="Kyrpides N."/>
            <person name="Mavromatis K."/>
            <person name="Ivanova N."/>
            <person name="Mikhailova N."/>
            <person name="Lu M."/>
            <person name="Detter J.C."/>
            <person name="Tapia R."/>
            <person name="Han C."/>
            <person name="Land M."/>
            <person name="Hauser L."/>
            <person name="Markowitz V."/>
            <person name="Cheng J.-F."/>
            <person name="Hugenholtz P."/>
            <person name="Woyke T."/>
            <person name="Wu D."/>
            <person name="Spring S."/>
            <person name="Schuler E."/>
            <person name="Brambilla E."/>
            <person name="Klenk H.-P."/>
            <person name="Eisen J.A."/>
        </authorList>
    </citation>
    <scope>NUCLEOTIDE SEQUENCE [LARGE SCALE GENOMIC DNA]</scope>
    <source>
        <strain evidence="2 3">DSM 4140</strain>
    </source>
</reference>
<dbReference type="Pfam" id="PF00404">
    <property type="entry name" value="Dockerin_1"/>
    <property type="match status" value="1"/>
</dbReference>
<dbReference type="RefSeq" id="WP_004038789.1">
    <property type="nucleotide sequence ID" value="NZ_CM001555.1"/>
</dbReference>
<dbReference type="InterPro" id="IPR002105">
    <property type="entry name" value="Dockerin_1_rpt"/>
</dbReference>
<name>J0RZU5_9EURY</name>
<dbReference type="SMART" id="SM00635">
    <property type="entry name" value="BID_2"/>
    <property type="match status" value="1"/>
</dbReference>
<dbReference type="Pfam" id="PF02368">
    <property type="entry name" value="Big_2"/>
    <property type="match status" value="1"/>
</dbReference>
<dbReference type="OrthoDB" id="112388at2157"/>
<dbReference type="InterPro" id="IPR036439">
    <property type="entry name" value="Dockerin_dom_sf"/>
</dbReference>
<dbReference type="InterPro" id="IPR003343">
    <property type="entry name" value="Big_2"/>
</dbReference>
<proteinExistence type="predicted"/>
<gene>
    <name evidence="2" type="ORF">Metli_1154</name>
</gene>
<protein>
    <submittedName>
        <fullName evidence="2">Ig domain protein group 2 domain protein</fullName>
    </submittedName>
</protein>
<dbReference type="Gene3D" id="2.60.40.1080">
    <property type="match status" value="1"/>
</dbReference>
<dbReference type="InterPro" id="IPR008964">
    <property type="entry name" value="Invasin/intimin_cell_adhesion"/>
</dbReference>
<dbReference type="Gene3D" id="1.10.1330.10">
    <property type="entry name" value="Dockerin domain"/>
    <property type="match status" value="1"/>
</dbReference>
<dbReference type="PROSITE" id="PS51766">
    <property type="entry name" value="DOCKERIN"/>
    <property type="match status" value="1"/>
</dbReference>
<dbReference type="SUPFAM" id="SSF63446">
    <property type="entry name" value="Type I dockerin domain"/>
    <property type="match status" value="1"/>
</dbReference>
<dbReference type="GO" id="GO:0004553">
    <property type="term" value="F:hydrolase activity, hydrolyzing O-glycosyl compounds"/>
    <property type="evidence" value="ECO:0007669"/>
    <property type="project" value="InterPro"/>
</dbReference>
<dbReference type="HOGENOM" id="CLU_394637_0_0_2"/>
<dbReference type="SUPFAM" id="SSF49373">
    <property type="entry name" value="Invasin/intimin cell-adhesion fragments"/>
    <property type="match status" value="1"/>
</dbReference>
<dbReference type="STRING" id="28892.Metli_1154"/>
<evidence type="ECO:0000313" key="2">
    <source>
        <dbReference type="EMBL" id="EJG07111.1"/>
    </source>
</evidence>
<dbReference type="Proteomes" id="UP000005095">
    <property type="component" value="Chromosome"/>
</dbReference>
<organism evidence="2 3">
    <name type="scientific">Methanofollis liminatans DSM 4140</name>
    <dbReference type="NCBI Taxonomy" id="28892"/>
    <lineage>
        <taxon>Archaea</taxon>
        <taxon>Methanobacteriati</taxon>
        <taxon>Methanobacteriota</taxon>
        <taxon>Stenosarchaea group</taxon>
        <taxon>Methanomicrobia</taxon>
        <taxon>Methanomicrobiales</taxon>
        <taxon>Methanomicrobiaceae</taxon>
        <taxon>Methanofollis</taxon>
    </lineage>
</organism>
<dbReference type="CDD" id="cd14256">
    <property type="entry name" value="Dockerin_I"/>
    <property type="match status" value="1"/>
</dbReference>
<dbReference type="PATRIC" id="fig|28892.9.peg.1244"/>
<evidence type="ECO:0000313" key="3">
    <source>
        <dbReference type="Proteomes" id="UP000005095"/>
    </source>
</evidence>
<sequence>MIRDHSRPDSRWLRWLAATLLLLFLFSIAPASADPLEQTRHVFINVSNADGVKYDLDGATYGGPNNTYYIKADGGGLNELHITADADNAYGQVTTSSDQSGVYYVSNTGGRGFDDDILLLLAVNGTVPDDFAVHVKTSGYTWTPSSVTNQVPTNYAYIEGAVNETFTKEDFLYGPQTWKPGPGNAEPYLPPGLPLYEYQDVTDTSNTFSLMFIDLDVGNMYPSKFGTMLTDNGGAKVEYSFENLETFAAFNVYGWCLAANQGQGISWTNRVNAAGETVVGTSGYAVVGIPPVLTSIEVTPATAEVEIGTSMQFAAAALDQDDRTMSDIAIAWSSSDETVGTVNATGTFTALAAGTTTLTASNGTVSGTAEATVNAAPSGPRPLPDYNNVFFKVANDAGVKYNAFGNNTYNVRFEGYDRGLNALHISTDPAVNFGQVTVSENQSGTFYATDSGGKGYEDEILLMVAVNGTISDDFRLHITADGYTWTPNPASNQPPSLDNVTYQPVSLDEIFTKDDFIYGPQIWKPTGNGFDYPIHFGQDMSDTANTFQVMFIDLNAGVLRPNADLENRGAVRINYTVENLDTFAAFNVYGYCQNSNNGDEMVAWTNAVLAPKVTSGYSVIGAGRAVLLGDANDDGTVNQADTLRVLKQIVGLSSKPSADTELFTKTDVHRNGMIEVGDALFIAQYNVGLRDAWFALRE</sequence>
<dbReference type="EMBL" id="CM001555">
    <property type="protein sequence ID" value="EJG07111.1"/>
    <property type="molecule type" value="Genomic_DNA"/>
</dbReference>
<feature type="domain" description="Dockerin" evidence="1">
    <location>
        <begin position="624"/>
        <end position="695"/>
    </location>
</feature>
<evidence type="ECO:0000259" key="1">
    <source>
        <dbReference type="PROSITE" id="PS51766"/>
    </source>
</evidence>
<dbReference type="GO" id="GO:0000272">
    <property type="term" value="P:polysaccharide catabolic process"/>
    <property type="evidence" value="ECO:0007669"/>
    <property type="project" value="InterPro"/>
</dbReference>
<keyword evidence="3" id="KW-1185">Reference proteome</keyword>
<dbReference type="InterPro" id="IPR016134">
    <property type="entry name" value="Dockerin_dom"/>
</dbReference>